<feature type="compositionally biased region" description="Polar residues" evidence="13">
    <location>
        <begin position="1"/>
        <end position="18"/>
    </location>
</feature>
<sequence length="560" mass="61312">MAQNNEESPLRVSKNQTGNGAGRMRRADNSDPNTYGFGHMIPLACGMEKHCCQTAAAPQEELLNADCRVGDSRSFSACATISETARELCKAVSVSLGLAMECSDSIDMDAALPQCAANDHIRGEYLFGVGGAPLSCPGGQAAVSDYKCREERPLHGHKQQQQLMEMFKSSETAAHLQHLTSARTPVDEQNFTMCKAEDITPEETAHLDSVRAASCPYAQSAQPGNLTHFGPPAQERPWRLYKPPDEAGDFGEVMESSFATTSGYQPEQYSMKIKCEGTESAGALWGGNHSFNDRYNSQCWGPRQCVSAHGAGGNSALCNPYERSMARPEQWYPGGMLRSPYPNSSYVKSEVSEWLDVPYNDPRFDASSEHMFPMEFFFPAQRMCMICSDEASGCHYGALTCGSCKVFFKRAAEGKQKYLCASKNDCTIDKLRRKNCPSCRLRKCFEAGMTLGARKLKKIGQQKNPDEDHPLQEPAEVMPNISPKMGLSFNSQVVFLNILESIEPEVAYAGHDYGQPDSAATLLTSLNELGEKQLVKVVKWAKGLPDTGCTSPPCTSTAYG</sequence>
<dbReference type="EMBL" id="HG530317">
    <property type="protein sequence ID" value="CDI44545.1"/>
    <property type="molecule type" value="mRNA"/>
</dbReference>
<keyword evidence="5" id="KW-0479">Metal-binding</keyword>
<dbReference type="CDD" id="cd07173">
    <property type="entry name" value="NR_DBD_AR"/>
    <property type="match status" value="1"/>
</dbReference>
<dbReference type="AlphaFoldDB" id="W0YLD1"/>
<keyword evidence="10" id="KW-0804">Transcription</keyword>
<keyword evidence="7" id="KW-0862">Zinc</keyword>
<dbReference type="InterPro" id="IPR035500">
    <property type="entry name" value="NHR-like_dom_sf"/>
</dbReference>
<keyword evidence="11 15" id="KW-0675">Receptor</keyword>
<dbReference type="PROSITE" id="PS51030">
    <property type="entry name" value="NUCLEAR_REC_DBD_2"/>
    <property type="match status" value="1"/>
</dbReference>
<evidence type="ECO:0000256" key="4">
    <source>
        <dbReference type="ARBA" id="ARBA00022490"/>
    </source>
</evidence>
<dbReference type="InterPro" id="IPR013088">
    <property type="entry name" value="Znf_NHR/GATA"/>
</dbReference>
<dbReference type="GO" id="GO:0005737">
    <property type="term" value="C:cytoplasm"/>
    <property type="evidence" value="ECO:0007669"/>
    <property type="project" value="UniProtKB-SubCell"/>
</dbReference>
<comment type="subcellular location">
    <subcellularLocation>
        <location evidence="2">Cytoplasm</location>
    </subcellularLocation>
    <subcellularLocation>
        <location evidence="1">Nucleus</location>
    </subcellularLocation>
</comment>
<dbReference type="GO" id="GO:0007165">
    <property type="term" value="P:signal transduction"/>
    <property type="evidence" value="ECO:0007669"/>
    <property type="project" value="UniProtKB-ARBA"/>
</dbReference>
<dbReference type="PANTHER" id="PTHR48092">
    <property type="entry name" value="KNIRPS-RELATED PROTEIN-RELATED"/>
    <property type="match status" value="1"/>
</dbReference>
<feature type="domain" description="Nuclear receptor" evidence="14">
    <location>
        <begin position="381"/>
        <end position="456"/>
    </location>
</feature>
<reference evidence="15" key="1">
    <citation type="journal article" date="2014" name="Dev. Comp. Immunol.">
        <title>Fish granulocytes express a constitutively active androgen receptor variant.</title>
        <authorList>
            <person name="Sanchez-Hernandez M."/>
            <person name="Arizcun M."/>
            <person name="Garcia-Alcazar A."/>
            <person name="Sarropoulou E."/>
            <person name="Mulero V."/>
            <person name="Garcia-Ayala A."/>
        </authorList>
    </citation>
    <scope>NUCLEOTIDE SEQUENCE</scope>
    <source>
        <tissue evidence="15">Testis</tissue>
    </source>
</reference>
<dbReference type="Gene3D" id="1.10.565.10">
    <property type="entry name" value="Retinoid X Receptor"/>
    <property type="match status" value="1"/>
</dbReference>
<evidence type="ECO:0000256" key="10">
    <source>
        <dbReference type="ARBA" id="ARBA00023163"/>
    </source>
</evidence>
<name>W0YLD1_SPAAU</name>
<dbReference type="InterPro" id="IPR001628">
    <property type="entry name" value="Znf_hrmn_rcpt"/>
</dbReference>
<evidence type="ECO:0000256" key="12">
    <source>
        <dbReference type="ARBA" id="ARBA00023242"/>
    </source>
</evidence>
<evidence type="ECO:0000256" key="6">
    <source>
        <dbReference type="ARBA" id="ARBA00022771"/>
    </source>
</evidence>
<organism evidence="15">
    <name type="scientific">Sparus aurata</name>
    <name type="common">Gilthead sea bream</name>
    <dbReference type="NCBI Taxonomy" id="8175"/>
    <lineage>
        <taxon>Eukaryota</taxon>
        <taxon>Metazoa</taxon>
        <taxon>Chordata</taxon>
        <taxon>Craniata</taxon>
        <taxon>Vertebrata</taxon>
        <taxon>Euteleostomi</taxon>
        <taxon>Actinopterygii</taxon>
        <taxon>Neopterygii</taxon>
        <taxon>Teleostei</taxon>
        <taxon>Neoteleostei</taxon>
        <taxon>Acanthomorphata</taxon>
        <taxon>Eupercaria</taxon>
        <taxon>Spariformes</taxon>
        <taxon>Sparidae</taxon>
        <taxon>Sparus</taxon>
    </lineage>
</organism>
<feature type="region of interest" description="Disordered" evidence="13">
    <location>
        <begin position="1"/>
        <end position="33"/>
    </location>
</feature>
<dbReference type="GO" id="GO:0003700">
    <property type="term" value="F:DNA-binding transcription factor activity"/>
    <property type="evidence" value="ECO:0007669"/>
    <property type="project" value="InterPro"/>
</dbReference>
<dbReference type="Gene3D" id="3.30.50.10">
    <property type="entry name" value="Erythroid Transcription Factor GATA-1, subunit A"/>
    <property type="match status" value="1"/>
</dbReference>
<keyword evidence="12" id="KW-0539">Nucleus</keyword>
<dbReference type="SUPFAM" id="SSF48508">
    <property type="entry name" value="Nuclear receptor ligand-binding domain"/>
    <property type="match status" value="1"/>
</dbReference>
<evidence type="ECO:0000256" key="3">
    <source>
        <dbReference type="ARBA" id="ARBA00005413"/>
    </source>
</evidence>
<dbReference type="PRINTS" id="PR00047">
    <property type="entry name" value="STROIDFINGER"/>
</dbReference>
<dbReference type="InterPro" id="IPR050200">
    <property type="entry name" value="Nuclear_hormone_rcpt_NR3"/>
</dbReference>
<dbReference type="GO" id="GO:0008270">
    <property type="term" value="F:zinc ion binding"/>
    <property type="evidence" value="ECO:0007669"/>
    <property type="project" value="UniProtKB-KW"/>
</dbReference>
<keyword evidence="4" id="KW-0963">Cytoplasm</keyword>
<evidence type="ECO:0000256" key="1">
    <source>
        <dbReference type="ARBA" id="ARBA00004123"/>
    </source>
</evidence>
<keyword evidence="8" id="KW-0805">Transcription regulation</keyword>
<proteinExistence type="evidence at transcript level"/>
<keyword evidence="6" id="KW-0863">Zinc-finger</keyword>
<protein>
    <submittedName>
        <fullName evidence="15">Androgen receptor</fullName>
    </submittedName>
</protein>
<evidence type="ECO:0000256" key="9">
    <source>
        <dbReference type="ARBA" id="ARBA00023125"/>
    </source>
</evidence>
<comment type="similarity">
    <text evidence="3">Belongs to the nuclear hormone receptor family. NR3 subfamily.</text>
</comment>
<dbReference type="SUPFAM" id="SSF57716">
    <property type="entry name" value="Glucocorticoid receptor-like (DNA-binding domain)"/>
    <property type="match status" value="1"/>
</dbReference>
<evidence type="ECO:0000256" key="13">
    <source>
        <dbReference type="SAM" id="MobiDB-lite"/>
    </source>
</evidence>
<evidence type="ECO:0000256" key="8">
    <source>
        <dbReference type="ARBA" id="ARBA00023015"/>
    </source>
</evidence>
<dbReference type="Pfam" id="PF00105">
    <property type="entry name" value="zf-C4"/>
    <property type="match status" value="1"/>
</dbReference>
<dbReference type="GO" id="GO:0005634">
    <property type="term" value="C:nucleus"/>
    <property type="evidence" value="ECO:0007669"/>
    <property type="project" value="UniProtKB-SubCell"/>
</dbReference>
<dbReference type="FunFam" id="3.30.50.10:FF:000024">
    <property type="entry name" value="Androgen receptor"/>
    <property type="match status" value="1"/>
</dbReference>
<evidence type="ECO:0000256" key="11">
    <source>
        <dbReference type="ARBA" id="ARBA00023170"/>
    </source>
</evidence>
<evidence type="ECO:0000313" key="15">
    <source>
        <dbReference type="EMBL" id="CDI44545.1"/>
    </source>
</evidence>
<evidence type="ECO:0000256" key="5">
    <source>
        <dbReference type="ARBA" id="ARBA00022723"/>
    </source>
</evidence>
<dbReference type="PROSITE" id="PS00031">
    <property type="entry name" value="NUCLEAR_REC_DBD_1"/>
    <property type="match status" value="1"/>
</dbReference>
<gene>
    <name evidence="15" type="primary">AR</name>
</gene>
<accession>W0YLD1</accession>
<evidence type="ECO:0000256" key="2">
    <source>
        <dbReference type="ARBA" id="ARBA00004496"/>
    </source>
</evidence>
<dbReference type="GO" id="GO:0043565">
    <property type="term" value="F:sequence-specific DNA binding"/>
    <property type="evidence" value="ECO:0007669"/>
    <property type="project" value="InterPro"/>
</dbReference>
<dbReference type="SMART" id="SM00399">
    <property type="entry name" value="ZnF_C4"/>
    <property type="match status" value="1"/>
</dbReference>
<keyword evidence="9" id="KW-0238">DNA-binding</keyword>
<evidence type="ECO:0000256" key="7">
    <source>
        <dbReference type="ARBA" id="ARBA00022833"/>
    </source>
</evidence>
<evidence type="ECO:0000259" key="14">
    <source>
        <dbReference type="PROSITE" id="PS51030"/>
    </source>
</evidence>